<dbReference type="Gene3D" id="3.10.620.30">
    <property type="match status" value="1"/>
</dbReference>
<evidence type="ECO:0000259" key="3">
    <source>
        <dbReference type="SMART" id="SM00460"/>
    </source>
</evidence>
<evidence type="ECO:0000256" key="2">
    <source>
        <dbReference type="SAM" id="Phobius"/>
    </source>
</evidence>
<feature type="transmembrane region" description="Helical" evidence="2">
    <location>
        <begin position="195"/>
        <end position="212"/>
    </location>
</feature>
<feature type="transmembrane region" description="Helical" evidence="2">
    <location>
        <begin position="12"/>
        <end position="30"/>
    </location>
</feature>
<dbReference type="RefSeq" id="WP_209459954.1">
    <property type="nucleotide sequence ID" value="NZ_JAGGKC010000019.1"/>
</dbReference>
<dbReference type="Proteomes" id="UP001519271">
    <property type="component" value="Unassembled WGS sequence"/>
</dbReference>
<keyword evidence="5" id="KW-1185">Reference proteome</keyword>
<dbReference type="InterPro" id="IPR038765">
    <property type="entry name" value="Papain-like_cys_pep_sf"/>
</dbReference>
<feature type="transmembrane region" description="Helical" evidence="2">
    <location>
        <begin position="157"/>
        <end position="175"/>
    </location>
</feature>
<sequence length="732" mass="82514">MDFFKSRILQNLLIFLNMTVFAAVVVRAYHIRELSVALVAIMAFLPVAMTAFLSVAIREKYQRARWAAIAVILIVINYTIWRYTGESTIGDSLADVNHALTFGQEVTVEMFMPLLRMLIMGGSLLLAVTVTIFPYNLIIVDTGLIFFLWAVDYYNQAADYVKMFVPVWVLSILLYRGTFLDETAKSLKVNKKARLFQILAISLVVATGMSFVDLDKKGLYTDRLWTYFNNMLVPTLYINGQEIESPFTIASSGYNDSDTKLGGDVSINDSESLRAKGDNPVYLRGSVKSRYTGTSWLVAEMGYTAGGRVEDYRLSVLNSITSSYAEAIKNIEIYPLSDMTSTLFNTLNTRELYFNNSIQRVFYNGDFQIYTANKESSESYTVEYYYEPVIRQELISKDFGPSVRSRNLRYLELPSYYSAESERVRSLALNVAGTAKSNYEKAVALTDYLKTQYSYTLTPGTYDPGSDFVEEFLFSETGGYCVHYASALAIMLRINGVPARYVEGFKISGEKASDGSYVIRNSDAHAWTEVLIDEDRDLWMTFDATGTVREQGEIDEPGEGPVDPATPGGEDPGEGTVTPGTPGGRPEVDPEEPIPGPIPVKETFGSMLARLFSYAAIAMAVILALMVLRKLIIVEMAMWSKSLKRYFSLINGALEEAYEVRKKGETDLEFANRLHDSGIKERYLILVGEAYKEVYGGEEGEFPERRELYRDISRRAMRLRGLPRHIFRRYVI</sequence>
<dbReference type="SUPFAM" id="SSF54001">
    <property type="entry name" value="Cysteine proteinases"/>
    <property type="match status" value="1"/>
</dbReference>
<keyword evidence="2" id="KW-1133">Transmembrane helix</keyword>
<evidence type="ECO:0000313" key="5">
    <source>
        <dbReference type="Proteomes" id="UP001519271"/>
    </source>
</evidence>
<dbReference type="Pfam" id="PF01841">
    <property type="entry name" value="Transglut_core"/>
    <property type="match status" value="1"/>
</dbReference>
<feature type="transmembrane region" description="Helical" evidence="2">
    <location>
        <begin position="36"/>
        <end position="57"/>
    </location>
</feature>
<dbReference type="SMART" id="SM00460">
    <property type="entry name" value="TGc"/>
    <property type="match status" value="1"/>
</dbReference>
<feature type="domain" description="Transglutaminase-like" evidence="3">
    <location>
        <begin position="473"/>
        <end position="546"/>
    </location>
</feature>
<accession>A0ABS4G5E2</accession>
<feature type="compositionally biased region" description="Low complexity" evidence="1">
    <location>
        <begin position="565"/>
        <end position="580"/>
    </location>
</feature>
<keyword evidence="2" id="KW-0472">Membrane</keyword>
<dbReference type="EMBL" id="JAGGKC010000019">
    <property type="protein sequence ID" value="MBP1919759.1"/>
    <property type="molecule type" value="Genomic_DNA"/>
</dbReference>
<organism evidence="4 5">
    <name type="scientific">Youngiibacter multivorans</name>
    <dbReference type="NCBI Taxonomy" id="937251"/>
    <lineage>
        <taxon>Bacteria</taxon>
        <taxon>Bacillati</taxon>
        <taxon>Bacillota</taxon>
        <taxon>Clostridia</taxon>
        <taxon>Eubacteriales</taxon>
        <taxon>Clostridiaceae</taxon>
        <taxon>Youngiibacter</taxon>
    </lineage>
</organism>
<keyword evidence="2" id="KW-0812">Transmembrane</keyword>
<dbReference type="InterPro" id="IPR002931">
    <property type="entry name" value="Transglutaminase-like"/>
</dbReference>
<protein>
    <submittedName>
        <fullName evidence="4">Transglutaminase-like putative cysteine protease</fullName>
    </submittedName>
</protein>
<comment type="caution">
    <text evidence="4">The sequence shown here is derived from an EMBL/GenBank/DDBJ whole genome shotgun (WGS) entry which is preliminary data.</text>
</comment>
<feature type="transmembrane region" description="Helical" evidence="2">
    <location>
        <begin position="607"/>
        <end position="628"/>
    </location>
</feature>
<dbReference type="InterPro" id="IPR052901">
    <property type="entry name" value="Bact_TGase-like"/>
</dbReference>
<name>A0ABS4G5E2_9CLOT</name>
<feature type="region of interest" description="Disordered" evidence="1">
    <location>
        <begin position="549"/>
        <end position="592"/>
    </location>
</feature>
<proteinExistence type="predicted"/>
<feature type="transmembrane region" description="Helical" evidence="2">
    <location>
        <begin position="64"/>
        <end position="81"/>
    </location>
</feature>
<dbReference type="PANTHER" id="PTHR42736">
    <property type="entry name" value="PROTEIN-GLUTAMINE GAMMA-GLUTAMYLTRANSFERASE"/>
    <property type="match status" value="1"/>
</dbReference>
<dbReference type="PANTHER" id="PTHR42736:SF1">
    <property type="entry name" value="PROTEIN-GLUTAMINE GAMMA-GLUTAMYLTRANSFERASE"/>
    <property type="match status" value="1"/>
</dbReference>
<evidence type="ECO:0000313" key="4">
    <source>
        <dbReference type="EMBL" id="MBP1919759.1"/>
    </source>
</evidence>
<evidence type="ECO:0000256" key="1">
    <source>
        <dbReference type="SAM" id="MobiDB-lite"/>
    </source>
</evidence>
<reference evidence="4 5" key="1">
    <citation type="submission" date="2021-03" db="EMBL/GenBank/DDBJ databases">
        <title>Genomic Encyclopedia of Type Strains, Phase IV (KMG-IV): sequencing the most valuable type-strain genomes for metagenomic binning, comparative biology and taxonomic classification.</title>
        <authorList>
            <person name="Goeker M."/>
        </authorList>
    </citation>
    <scope>NUCLEOTIDE SEQUENCE [LARGE SCALE GENOMIC DNA]</scope>
    <source>
        <strain evidence="4 5">DSM 6139</strain>
    </source>
</reference>
<gene>
    <name evidence="4" type="ORF">J2Z34_002255</name>
</gene>